<dbReference type="Proteomes" id="UP000050525">
    <property type="component" value="Unassembled WGS sequence"/>
</dbReference>
<evidence type="ECO:0000313" key="2">
    <source>
        <dbReference type="Proteomes" id="UP000050525"/>
    </source>
</evidence>
<protein>
    <submittedName>
        <fullName evidence="1">Uncharacterized protein</fullName>
    </submittedName>
</protein>
<dbReference type="EMBL" id="AKHW03004704">
    <property type="protein sequence ID" value="KYO29283.1"/>
    <property type="molecule type" value="Genomic_DNA"/>
</dbReference>
<organism evidence="1 2">
    <name type="scientific">Alligator mississippiensis</name>
    <name type="common">American alligator</name>
    <dbReference type="NCBI Taxonomy" id="8496"/>
    <lineage>
        <taxon>Eukaryota</taxon>
        <taxon>Metazoa</taxon>
        <taxon>Chordata</taxon>
        <taxon>Craniata</taxon>
        <taxon>Vertebrata</taxon>
        <taxon>Euteleostomi</taxon>
        <taxon>Archelosauria</taxon>
        <taxon>Archosauria</taxon>
        <taxon>Crocodylia</taxon>
        <taxon>Alligatoridae</taxon>
        <taxon>Alligatorinae</taxon>
        <taxon>Alligator</taxon>
    </lineage>
</organism>
<comment type="caution">
    <text evidence="1">The sequence shown here is derived from an EMBL/GenBank/DDBJ whole genome shotgun (WGS) entry which is preliminary data.</text>
</comment>
<keyword evidence="2" id="KW-1185">Reference proteome</keyword>
<gene>
    <name evidence="1" type="ORF">Y1Q_0017932</name>
</gene>
<dbReference type="AlphaFoldDB" id="A0A151MXJ4"/>
<accession>A0A151MXJ4</accession>
<evidence type="ECO:0000313" key="1">
    <source>
        <dbReference type="EMBL" id="KYO29283.1"/>
    </source>
</evidence>
<name>A0A151MXJ4_ALLMI</name>
<reference evidence="1 2" key="1">
    <citation type="journal article" date="2012" name="Genome Biol.">
        <title>Sequencing three crocodilian genomes to illuminate the evolution of archosaurs and amniotes.</title>
        <authorList>
            <person name="St John J.A."/>
            <person name="Braun E.L."/>
            <person name="Isberg S.R."/>
            <person name="Miles L.G."/>
            <person name="Chong A.Y."/>
            <person name="Gongora J."/>
            <person name="Dalzell P."/>
            <person name="Moran C."/>
            <person name="Bed'hom B."/>
            <person name="Abzhanov A."/>
            <person name="Burgess S.C."/>
            <person name="Cooksey A.M."/>
            <person name="Castoe T.A."/>
            <person name="Crawford N.G."/>
            <person name="Densmore L.D."/>
            <person name="Drew J.C."/>
            <person name="Edwards S.V."/>
            <person name="Faircloth B.C."/>
            <person name="Fujita M.K."/>
            <person name="Greenwold M.J."/>
            <person name="Hoffmann F.G."/>
            <person name="Howard J.M."/>
            <person name="Iguchi T."/>
            <person name="Janes D.E."/>
            <person name="Khan S.Y."/>
            <person name="Kohno S."/>
            <person name="de Koning A.J."/>
            <person name="Lance S.L."/>
            <person name="McCarthy F.M."/>
            <person name="McCormack J.E."/>
            <person name="Merchant M.E."/>
            <person name="Peterson D.G."/>
            <person name="Pollock D.D."/>
            <person name="Pourmand N."/>
            <person name="Raney B.J."/>
            <person name="Roessler K.A."/>
            <person name="Sanford J.R."/>
            <person name="Sawyer R.H."/>
            <person name="Schmidt C.J."/>
            <person name="Triplett E.W."/>
            <person name="Tuberville T.D."/>
            <person name="Venegas-Anaya M."/>
            <person name="Howard J.T."/>
            <person name="Jarvis E.D."/>
            <person name="Guillette L.J.Jr."/>
            <person name="Glenn T.C."/>
            <person name="Green R.E."/>
            <person name="Ray D.A."/>
        </authorList>
    </citation>
    <scope>NUCLEOTIDE SEQUENCE [LARGE SCALE GENOMIC DNA]</scope>
    <source>
        <strain evidence="1">KSC_2009_1</strain>
    </source>
</reference>
<proteinExistence type="predicted"/>
<sequence length="116" mass="13333">MESMIKMLTISYEDLFFSLAHCEDCLDMTSLYHCHSLLEPSTRHYMMCCHFPADTVCTTLHMGEHMIAYDIVQLSFLCQSPYDPCRMCAIPDSSSYLDLTFELDVKNKNNATHSMA</sequence>